<dbReference type="SMART" id="SM00354">
    <property type="entry name" value="HTH_LACI"/>
    <property type="match status" value="1"/>
</dbReference>
<evidence type="ECO:0000256" key="2">
    <source>
        <dbReference type="ARBA" id="ARBA00023125"/>
    </source>
</evidence>
<keyword evidence="3" id="KW-0804">Transcription</keyword>
<dbReference type="InterPro" id="IPR000843">
    <property type="entry name" value="HTH_LacI"/>
</dbReference>
<dbReference type="Gene3D" id="1.10.260.40">
    <property type="entry name" value="lambda repressor-like DNA-binding domains"/>
    <property type="match status" value="1"/>
</dbReference>
<dbReference type="InterPro" id="IPR028082">
    <property type="entry name" value="Peripla_BP_I"/>
</dbReference>
<evidence type="ECO:0000256" key="1">
    <source>
        <dbReference type="ARBA" id="ARBA00023015"/>
    </source>
</evidence>
<dbReference type="Pfam" id="PF13377">
    <property type="entry name" value="Peripla_BP_3"/>
    <property type="match status" value="1"/>
</dbReference>
<protein>
    <submittedName>
        <fullName evidence="5">LacI family transcriptional regulator</fullName>
    </submittedName>
</protein>
<reference evidence="5" key="1">
    <citation type="submission" date="2022-01" db="EMBL/GenBank/DDBJ databases">
        <title>Paenibacillus spongiae sp. nov., isolated from marine sponge.</title>
        <authorList>
            <person name="Li Z."/>
            <person name="Zhang M."/>
        </authorList>
    </citation>
    <scope>NUCLEOTIDE SEQUENCE</scope>
    <source>
        <strain evidence="5">PHS-Z3</strain>
    </source>
</reference>
<dbReference type="PANTHER" id="PTHR30146:SF147">
    <property type="entry name" value="HTH-TYPE TRANSCRIPTIONAL REGULATOR DEGA"/>
    <property type="match status" value="1"/>
</dbReference>
<dbReference type="PRINTS" id="PR00036">
    <property type="entry name" value="HTHLACI"/>
</dbReference>
<organism evidence="5 6">
    <name type="scientific">Paenibacillus spongiae</name>
    <dbReference type="NCBI Taxonomy" id="2909671"/>
    <lineage>
        <taxon>Bacteria</taxon>
        <taxon>Bacillati</taxon>
        <taxon>Bacillota</taxon>
        <taxon>Bacilli</taxon>
        <taxon>Bacillales</taxon>
        <taxon>Paenibacillaceae</taxon>
        <taxon>Paenibacillus</taxon>
    </lineage>
</organism>
<dbReference type="RefSeq" id="WP_258387459.1">
    <property type="nucleotide sequence ID" value="NZ_CP091430.1"/>
</dbReference>
<accession>A0ABY5SBT9</accession>
<dbReference type="SUPFAM" id="SSF47413">
    <property type="entry name" value="lambda repressor-like DNA-binding domains"/>
    <property type="match status" value="1"/>
</dbReference>
<evidence type="ECO:0000259" key="4">
    <source>
        <dbReference type="PROSITE" id="PS50932"/>
    </source>
</evidence>
<evidence type="ECO:0000313" key="6">
    <source>
        <dbReference type="Proteomes" id="UP001057877"/>
    </source>
</evidence>
<dbReference type="PROSITE" id="PS00356">
    <property type="entry name" value="HTH_LACI_1"/>
    <property type="match status" value="1"/>
</dbReference>
<dbReference type="Pfam" id="PF00356">
    <property type="entry name" value="LacI"/>
    <property type="match status" value="1"/>
</dbReference>
<dbReference type="SUPFAM" id="SSF53822">
    <property type="entry name" value="Periplasmic binding protein-like I"/>
    <property type="match status" value="1"/>
</dbReference>
<dbReference type="Gene3D" id="3.40.50.2300">
    <property type="match status" value="2"/>
</dbReference>
<dbReference type="InterPro" id="IPR010982">
    <property type="entry name" value="Lambda_DNA-bd_dom_sf"/>
</dbReference>
<keyword evidence="6" id="KW-1185">Reference proteome</keyword>
<dbReference type="CDD" id="cd06267">
    <property type="entry name" value="PBP1_LacI_sugar_binding-like"/>
    <property type="match status" value="1"/>
</dbReference>
<dbReference type="EMBL" id="CP091430">
    <property type="protein sequence ID" value="UVI31397.1"/>
    <property type="molecule type" value="Genomic_DNA"/>
</dbReference>
<dbReference type="Proteomes" id="UP001057877">
    <property type="component" value="Chromosome"/>
</dbReference>
<feature type="domain" description="HTH lacI-type" evidence="4">
    <location>
        <begin position="4"/>
        <end position="58"/>
    </location>
</feature>
<dbReference type="CDD" id="cd01392">
    <property type="entry name" value="HTH_LacI"/>
    <property type="match status" value="1"/>
</dbReference>
<evidence type="ECO:0000256" key="3">
    <source>
        <dbReference type="ARBA" id="ARBA00023163"/>
    </source>
</evidence>
<evidence type="ECO:0000313" key="5">
    <source>
        <dbReference type="EMBL" id="UVI31397.1"/>
    </source>
</evidence>
<dbReference type="PANTHER" id="PTHR30146">
    <property type="entry name" value="LACI-RELATED TRANSCRIPTIONAL REPRESSOR"/>
    <property type="match status" value="1"/>
</dbReference>
<dbReference type="InterPro" id="IPR046335">
    <property type="entry name" value="LacI/GalR-like_sensor"/>
</dbReference>
<gene>
    <name evidence="5" type="ORF">L1F29_06125</name>
</gene>
<sequence length="345" mass="37267">MSNATIYDIAREAGVSIATVSQVINGKGKISDKRRQEIYRIMEELNYRPSVIASALTGKSTFTLGLLIPDISNPFFAEMARAVEDCGSRSKYSLVICSTDNKDEKVSGYLELLQQKSVDGIIIGTGVEDRDLLTPLLHKSIPIVMIAREMPGIQLPTVIVDDYAGGKKAAEHLLGLRHRSMAIITEPTKVSSSRERLRGFRDAIMSQGLELPDEMVKKTGENLLKDGKSRALELLAGSNPPSAIFCCNDLIAIGTLQAAKELGIRVPEQLSIVGFDNTILASVTEPALTTISQPTEKMGSIAVETLIRLLEGDSTAEEQARTILTPELVIRSSTASAFAGSEAHP</sequence>
<dbReference type="PROSITE" id="PS50932">
    <property type="entry name" value="HTH_LACI_2"/>
    <property type="match status" value="1"/>
</dbReference>
<name>A0ABY5SBT9_9BACL</name>
<proteinExistence type="predicted"/>
<keyword evidence="1" id="KW-0805">Transcription regulation</keyword>
<keyword evidence="2" id="KW-0238">DNA-binding</keyword>